<proteinExistence type="predicted"/>
<dbReference type="Gene3D" id="1.10.10.10">
    <property type="entry name" value="Winged helix-like DNA-binding domain superfamily/Winged helix DNA-binding domain"/>
    <property type="match status" value="1"/>
</dbReference>
<dbReference type="PROSITE" id="PS50956">
    <property type="entry name" value="HTH_ASNC_2"/>
    <property type="match status" value="1"/>
</dbReference>
<feature type="domain" description="HTH asnC-type" evidence="1">
    <location>
        <begin position="5"/>
        <end position="41"/>
    </location>
</feature>
<dbReference type="InterPro" id="IPR036388">
    <property type="entry name" value="WH-like_DNA-bd_sf"/>
</dbReference>
<dbReference type="GO" id="GO:0043565">
    <property type="term" value="F:sequence-specific DNA binding"/>
    <property type="evidence" value="ECO:0007669"/>
    <property type="project" value="InterPro"/>
</dbReference>
<protein>
    <submittedName>
        <fullName evidence="2">AsnC family transcriptional regulator</fullName>
    </submittedName>
</protein>
<dbReference type="SUPFAM" id="SSF46785">
    <property type="entry name" value="Winged helix' DNA-binding domain"/>
    <property type="match status" value="1"/>
</dbReference>
<dbReference type="Pfam" id="PF13404">
    <property type="entry name" value="HTH_AsnC-type"/>
    <property type="match status" value="1"/>
</dbReference>
<evidence type="ECO:0000313" key="2">
    <source>
        <dbReference type="EMBL" id="MCA9757630.1"/>
    </source>
</evidence>
<reference evidence="2" key="2">
    <citation type="journal article" date="2021" name="Microbiome">
        <title>Successional dynamics and alternative stable states in a saline activated sludge microbial community over 9 years.</title>
        <authorList>
            <person name="Wang Y."/>
            <person name="Ye J."/>
            <person name="Ju F."/>
            <person name="Liu L."/>
            <person name="Boyd J.A."/>
            <person name="Deng Y."/>
            <person name="Parks D.H."/>
            <person name="Jiang X."/>
            <person name="Yin X."/>
            <person name="Woodcroft B.J."/>
            <person name="Tyson G.W."/>
            <person name="Hugenholtz P."/>
            <person name="Polz M.F."/>
            <person name="Zhang T."/>
        </authorList>
    </citation>
    <scope>NUCLEOTIDE SEQUENCE</scope>
    <source>
        <strain evidence="2">HKST-UBA02</strain>
    </source>
</reference>
<reference evidence="2" key="1">
    <citation type="submission" date="2020-04" db="EMBL/GenBank/DDBJ databases">
        <authorList>
            <person name="Zhang T."/>
        </authorList>
    </citation>
    <scope>NUCLEOTIDE SEQUENCE</scope>
    <source>
        <strain evidence="2">HKST-UBA02</strain>
    </source>
</reference>
<comment type="caution">
    <text evidence="2">The sequence shown here is derived from an EMBL/GenBank/DDBJ whole genome shotgun (WGS) entry which is preliminary data.</text>
</comment>
<gene>
    <name evidence="2" type="ORF">KDA27_17635</name>
</gene>
<evidence type="ECO:0000259" key="1">
    <source>
        <dbReference type="PROSITE" id="PS50956"/>
    </source>
</evidence>
<dbReference type="InterPro" id="IPR000485">
    <property type="entry name" value="AsnC-type_HTH_dom"/>
</dbReference>
<sequence length="41" mass="4485">MATDLDRIDVQILDVLQNDGRLSNKELASQVGLAPSSCLER</sequence>
<accession>A0A956NDX3</accession>
<dbReference type="InterPro" id="IPR036390">
    <property type="entry name" value="WH_DNA-bd_sf"/>
</dbReference>
<name>A0A956NDX3_UNCEI</name>
<dbReference type="EMBL" id="JAGQHS010000109">
    <property type="protein sequence ID" value="MCA9757630.1"/>
    <property type="molecule type" value="Genomic_DNA"/>
</dbReference>
<dbReference type="PRINTS" id="PR00033">
    <property type="entry name" value="HTHASNC"/>
</dbReference>
<evidence type="ECO:0000313" key="3">
    <source>
        <dbReference type="Proteomes" id="UP000739538"/>
    </source>
</evidence>
<feature type="non-terminal residue" evidence="2">
    <location>
        <position position="41"/>
    </location>
</feature>
<dbReference type="Proteomes" id="UP000739538">
    <property type="component" value="Unassembled WGS sequence"/>
</dbReference>
<organism evidence="2 3">
    <name type="scientific">Eiseniibacteriota bacterium</name>
    <dbReference type="NCBI Taxonomy" id="2212470"/>
    <lineage>
        <taxon>Bacteria</taxon>
        <taxon>Candidatus Eiseniibacteriota</taxon>
    </lineage>
</organism>
<dbReference type="AlphaFoldDB" id="A0A956NDX3"/>